<evidence type="ECO:0000313" key="2">
    <source>
        <dbReference type="EMBL" id="QBZ61652.1"/>
    </source>
</evidence>
<dbReference type="EMBL" id="CP034207">
    <property type="protein sequence ID" value="QBZ61652.1"/>
    <property type="molecule type" value="Genomic_DNA"/>
</dbReference>
<dbReference type="Proteomes" id="UP000294847">
    <property type="component" value="Chromosome 4"/>
</dbReference>
<accession>A0A4P7NI14</accession>
<reference evidence="2 3" key="1">
    <citation type="journal article" date="2019" name="Mol. Biol. Evol.">
        <title>Blast fungal genomes show frequent chromosomal changes, gene gains and losses, and effector gene turnover.</title>
        <authorList>
            <person name="Gomez Luciano L.B."/>
            <person name="Jason Tsai I."/>
            <person name="Chuma I."/>
            <person name="Tosa Y."/>
            <person name="Chen Y.H."/>
            <person name="Li J.Y."/>
            <person name="Li M.Y."/>
            <person name="Jade Lu M.Y."/>
            <person name="Nakayashiki H."/>
            <person name="Li W.H."/>
        </authorList>
    </citation>
    <scope>NUCLEOTIDE SEQUENCE [LARGE SCALE GENOMIC DNA]</scope>
    <source>
        <strain evidence="2">MZ5-1-6</strain>
    </source>
</reference>
<feature type="region of interest" description="Disordered" evidence="1">
    <location>
        <begin position="1"/>
        <end position="59"/>
    </location>
</feature>
<protein>
    <submittedName>
        <fullName evidence="2">Uncharacterized protein</fullName>
    </submittedName>
</protein>
<proteinExistence type="predicted"/>
<gene>
    <name evidence="2" type="ORF">PoMZ_08606</name>
</gene>
<evidence type="ECO:0000256" key="1">
    <source>
        <dbReference type="SAM" id="MobiDB-lite"/>
    </source>
</evidence>
<sequence length="123" mass="13516">MASRQGLVNSNRHITGPPKAPSLQLEQSGSSNLGSKCPKFRPLDVTPKPTLPQVPPVRHREDPVAVAAAPWGQINNKPQPKIGQVTTKKQVFDRNSCFLIPHVCFRSIGVSTWKEGLFVSRLL</sequence>
<organism evidence="2 3">
    <name type="scientific">Pyricularia oryzae</name>
    <name type="common">Rice blast fungus</name>
    <name type="synonym">Magnaporthe oryzae</name>
    <dbReference type="NCBI Taxonomy" id="318829"/>
    <lineage>
        <taxon>Eukaryota</taxon>
        <taxon>Fungi</taxon>
        <taxon>Dikarya</taxon>
        <taxon>Ascomycota</taxon>
        <taxon>Pezizomycotina</taxon>
        <taxon>Sordariomycetes</taxon>
        <taxon>Sordariomycetidae</taxon>
        <taxon>Magnaporthales</taxon>
        <taxon>Pyriculariaceae</taxon>
        <taxon>Pyricularia</taxon>
    </lineage>
</organism>
<feature type="compositionally biased region" description="Polar residues" evidence="1">
    <location>
        <begin position="24"/>
        <end position="34"/>
    </location>
</feature>
<dbReference type="AlphaFoldDB" id="A0A4P7NI14"/>
<name>A0A4P7NI14_PYROR</name>
<evidence type="ECO:0000313" key="3">
    <source>
        <dbReference type="Proteomes" id="UP000294847"/>
    </source>
</evidence>
<feature type="compositionally biased region" description="Polar residues" evidence="1">
    <location>
        <begin position="1"/>
        <end position="13"/>
    </location>
</feature>